<dbReference type="GO" id="GO:0009001">
    <property type="term" value="F:serine O-acetyltransferase activity"/>
    <property type="evidence" value="ECO:0007669"/>
    <property type="project" value="UniProtKB-EC"/>
</dbReference>
<dbReference type="EC" id="2.3.1.30" evidence="2"/>
<name>A0A3S3TL29_9SPHN</name>
<gene>
    <name evidence="8" type="ORF">EOE18_15420</name>
</gene>
<dbReference type="OrthoDB" id="9801456at2"/>
<evidence type="ECO:0000256" key="3">
    <source>
        <dbReference type="ARBA" id="ARBA00022605"/>
    </source>
</evidence>
<dbReference type="SUPFAM" id="SSF51161">
    <property type="entry name" value="Trimeric LpxA-like enzymes"/>
    <property type="match status" value="1"/>
</dbReference>
<comment type="catalytic activity">
    <reaction evidence="6">
        <text>L-serine + acetyl-CoA = O-acetyl-L-serine + CoA</text>
        <dbReference type="Rhea" id="RHEA:24560"/>
        <dbReference type="ChEBI" id="CHEBI:33384"/>
        <dbReference type="ChEBI" id="CHEBI:57287"/>
        <dbReference type="ChEBI" id="CHEBI:57288"/>
        <dbReference type="ChEBI" id="CHEBI:58340"/>
        <dbReference type="EC" id="2.3.1.30"/>
    </reaction>
</comment>
<dbReference type="InterPro" id="IPR045304">
    <property type="entry name" value="LbH_SAT"/>
</dbReference>
<dbReference type="PANTHER" id="PTHR42811">
    <property type="entry name" value="SERINE ACETYLTRANSFERASE"/>
    <property type="match status" value="1"/>
</dbReference>
<dbReference type="InterPro" id="IPR053376">
    <property type="entry name" value="Serine_acetyltransferase"/>
</dbReference>
<organism evidence="8 9">
    <name type="scientific">Novosphingobium umbonatum</name>
    <dbReference type="NCBI Taxonomy" id="1908524"/>
    <lineage>
        <taxon>Bacteria</taxon>
        <taxon>Pseudomonadati</taxon>
        <taxon>Pseudomonadota</taxon>
        <taxon>Alphaproteobacteria</taxon>
        <taxon>Sphingomonadales</taxon>
        <taxon>Sphingomonadaceae</taxon>
        <taxon>Novosphingobium</taxon>
    </lineage>
</organism>
<dbReference type="AlphaFoldDB" id="A0A3S3TL29"/>
<comment type="caution">
    <text evidence="8">The sequence shown here is derived from an EMBL/GenBank/DDBJ whole genome shotgun (WGS) entry which is preliminary data.</text>
</comment>
<evidence type="ECO:0000313" key="9">
    <source>
        <dbReference type="Proteomes" id="UP000282837"/>
    </source>
</evidence>
<dbReference type="InterPro" id="IPR001451">
    <property type="entry name" value="Hexapep"/>
</dbReference>
<keyword evidence="4 8" id="KW-0808">Transferase</keyword>
<proteinExistence type="inferred from homology"/>
<keyword evidence="3" id="KW-0028">Amino-acid biosynthesis</keyword>
<dbReference type="GO" id="GO:0008652">
    <property type="term" value="P:amino acid biosynthetic process"/>
    <property type="evidence" value="ECO:0007669"/>
    <property type="project" value="UniProtKB-KW"/>
</dbReference>
<dbReference type="InterPro" id="IPR042122">
    <property type="entry name" value="Ser_AcTrfase_N_sf"/>
</dbReference>
<dbReference type="Proteomes" id="UP000282837">
    <property type="component" value="Unassembled WGS sequence"/>
</dbReference>
<evidence type="ECO:0000256" key="6">
    <source>
        <dbReference type="ARBA" id="ARBA00049486"/>
    </source>
</evidence>
<keyword evidence="5" id="KW-0012">Acyltransferase</keyword>
<accession>A0A3S3TL29</accession>
<protein>
    <recommendedName>
        <fullName evidence="2">serine O-acetyltransferase</fullName>
        <ecNumber evidence="2">2.3.1.30</ecNumber>
    </recommendedName>
</protein>
<dbReference type="InterPro" id="IPR011004">
    <property type="entry name" value="Trimer_LpxA-like_sf"/>
</dbReference>
<keyword evidence="9" id="KW-1185">Reference proteome</keyword>
<reference evidence="8 9" key="1">
    <citation type="submission" date="2019-01" db="EMBL/GenBank/DDBJ databases">
        <authorList>
            <person name="Chen W.-M."/>
        </authorList>
    </citation>
    <scope>NUCLEOTIDE SEQUENCE [LARGE SCALE GENOMIC DNA]</scope>
    <source>
        <strain evidence="8 9">FSY-9</strain>
    </source>
</reference>
<dbReference type="NCBIfam" id="NF041874">
    <property type="entry name" value="EPS_EpsC"/>
    <property type="match status" value="1"/>
</dbReference>
<dbReference type="Gene3D" id="2.160.10.10">
    <property type="entry name" value="Hexapeptide repeat proteins"/>
    <property type="match status" value="1"/>
</dbReference>
<dbReference type="Pfam" id="PF00132">
    <property type="entry name" value="Hexapep"/>
    <property type="match status" value="1"/>
</dbReference>
<evidence type="ECO:0000313" key="8">
    <source>
        <dbReference type="EMBL" id="RVU03510.1"/>
    </source>
</evidence>
<evidence type="ECO:0000256" key="2">
    <source>
        <dbReference type="ARBA" id="ARBA00013266"/>
    </source>
</evidence>
<evidence type="ECO:0000256" key="1">
    <source>
        <dbReference type="ARBA" id="ARBA00007274"/>
    </source>
</evidence>
<evidence type="ECO:0000256" key="4">
    <source>
        <dbReference type="ARBA" id="ARBA00022679"/>
    </source>
</evidence>
<evidence type="ECO:0000256" key="5">
    <source>
        <dbReference type="ARBA" id="ARBA00023315"/>
    </source>
</evidence>
<dbReference type="Gene3D" id="1.10.3130.10">
    <property type="entry name" value="serine acetyltransferase, domain 1"/>
    <property type="match status" value="1"/>
</dbReference>
<comment type="similarity">
    <text evidence="1">Belongs to the transferase hexapeptide repeat family.</text>
</comment>
<feature type="region of interest" description="Disordered" evidence="7">
    <location>
        <begin position="1"/>
        <end position="21"/>
    </location>
</feature>
<dbReference type="CDD" id="cd03354">
    <property type="entry name" value="LbH_SAT"/>
    <property type="match status" value="1"/>
</dbReference>
<dbReference type="EMBL" id="SACO01000014">
    <property type="protein sequence ID" value="RVU03510.1"/>
    <property type="molecule type" value="Genomic_DNA"/>
</dbReference>
<evidence type="ECO:0000256" key="7">
    <source>
        <dbReference type="SAM" id="MobiDB-lite"/>
    </source>
</evidence>
<sequence>MSKQNPTSPPTNSGSGSVSDMGAYDLGAVTQSLRQYRRQWRVAQDHDSAYGAHGFPSRLKLGAIIDNLAAALFPMRLGPRHLTQETEDAFVLQSLSRALDDLAEQIRMELHAGRAAHEAEICAEARRIVGALAQSLPDIRRLLDTDLEAAFAGDPAARSVDEVLLCYPSLAALIPHRIAHVLYNQGAPLVARIITEIAHSHTGIDIHPGAQIGESFFIDHGTGVVIGQTAIIGRHVRLYQAVTLGARSFTVDPQGHLVNTPRHPVLEDRVTVYAGATILGRVTIGAGSVIGGNVWLTQSVPAGSQVRQGKPSVSIESDALADWPMG</sequence>